<keyword evidence="3" id="KW-1003">Cell membrane</keyword>
<evidence type="ECO:0000256" key="6">
    <source>
        <dbReference type="ARBA" id="ARBA00023136"/>
    </source>
</evidence>
<feature type="transmembrane region" description="Helical" evidence="7">
    <location>
        <begin position="145"/>
        <end position="170"/>
    </location>
</feature>
<dbReference type="FunFam" id="1.10.3720.10:FF:000001">
    <property type="entry name" value="Glycine betaine ABC transporter, permease"/>
    <property type="match status" value="1"/>
</dbReference>
<evidence type="ECO:0000313" key="10">
    <source>
        <dbReference type="Proteomes" id="UP000630353"/>
    </source>
</evidence>
<protein>
    <submittedName>
        <fullName evidence="9">Glycine/betaine ABC transporter permease</fullName>
    </submittedName>
</protein>
<dbReference type="EMBL" id="BMZS01000009">
    <property type="protein sequence ID" value="GHD57181.1"/>
    <property type="molecule type" value="Genomic_DNA"/>
</dbReference>
<proteinExistence type="inferred from homology"/>
<keyword evidence="10" id="KW-1185">Reference proteome</keyword>
<dbReference type="PANTHER" id="PTHR47737:SF1">
    <property type="entry name" value="GLYCINE BETAINE_PROLINE BETAINE TRANSPORT SYSTEM PERMEASE PROTEIN PROW"/>
    <property type="match status" value="1"/>
</dbReference>
<evidence type="ECO:0000259" key="8">
    <source>
        <dbReference type="PROSITE" id="PS50928"/>
    </source>
</evidence>
<comment type="similarity">
    <text evidence="7">Belongs to the binding-protein-dependent transport system permease family.</text>
</comment>
<evidence type="ECO:0000256" key="2">
    <source>
        <dbReference type="ARBA" id="ARBA00022448"/>
    </source>
</evidence>
<accession>A0A919CRD9</accession>
<feature type="transmembrane region" description="Helical" evidence="7">
    <location>
        <begin position="52"/>
        <end position="71"/>
    </location>
</feature>
<dbReference type="GO" id="GO:0043190">
    <property type="term" value="C:ATP-binding cassette (ABC) transporter complex"/>
    <property type="evidence" value="ECO:0007669"/>
    <property type="project" value="TreeGrafter"/>
</dbReference>
<sequence>MTDPLPRPSDLLTLPLDDWIEWLVKDQMVPALRPVFQAMQWPVNQMLGGLEVGLLAIPFLVFLAVGCALAWRVAGRNVALFTAASMVFLDTVGIWEESMTTLSMVLTAVFFCALVGVPLGIWAGRSDRFAAGIRPVLDIMQTTPAFVYLVPVVMLFGVGMVPGVIATIIFSMPPIIRLTNLGIRQVSGDLVEAGHAFGATPRQMLFEIQIPLALRAILAGLNQTLMLSLSMVVIAALIGAEGLGLIVFQGIGRLDVGLAALGGIGIVLIAIVLDRLTQAVGDEQGEQRSFRALFARLLGRTAGDAEASGPATEPNSRGA</sequence>
<feature type="transmembrane region" description="Helical" evidence="7">
    <location>
        <begin position="101"/>
        <end position="124"/>
    </location>
</feature>
<dbReference type="PROSITE" id="PS50928">
    <property type="entry name" value="ABC_TM1"/>
    <property type="match status" value="1"/>
</dbReference>
<keyword evidence="6 7" id="KW-0472">Membrane</keyword>
<dbReference type="Gene3D" id="1.10.3720.10">
    <property type="entry name" value="MetI-like"/>
    <property type="match status" value="1"/>
</dbReference>
<keyword evidence="4 7" id="KW-0812">Transmembrane</keyword>
<dbReference type="GO" id="GO:0005275">
    <property type="term" value="F:amine transmembrane transporter activity"/>
    <property type="evidence" value="ECO:0007669"/>
    <property type="project" value="TreeGrafter"/>
</dbReference>
<feature type="transmembrane region" description="Helical" evidence="7">
    <location>
        <begin position="78"/>
        <end position="95"/>
    </location>
</feature>
<dbReference type="Proteomes" id="UP000630353">
    <property type="component" value="Unassembled WGS sequence"/>
</dbReference>
<dbReference type="PANTHER" id="PTHR47737">
    <property type="entry name" value="GLYCINE BETAINE/PROLINE BETAINE TRANSPORT SYSTEM PERMEASE PROTEIN PROW"/>
    <property type="match status" value="1"/>
</dbReference>
<feature type="domain" description="ABC transmembrane type-1" evidence="8">
    <location>
        <begin position="98"/>
        <end position="277"/>
    </location>
</feature>
<dbReference type="AlphaFoldDB" id="A0A919CRD9"/>
<keyword evidence="5 7" id="KW-1133">Transmembrane helix</keyword>
<evidence type="ECO:0000256" key="7">
    <source>
        <dbReference type="RuleBase" id="RU363032"/>
    </source>
</evidence>
<evidence type="ECO:0000313" key="9">
    <source>
        <dbReference type="EMBL" id="GHD57181.1"/>
    </source>
</evidence>
<keyword evidence="2 7" id="KW-0813">Transport</keyword>
<feature type="transmembrane region" description="Helical" evidence="7">
    <location>
        <begin position="225"/>
        <end position="247"/>
    </location>
</feature>
<comment type="caution">
    <text evidence="9">The sequence shown here is derived from an EMBL/GenBank/DDBJ whole genome shotgun (WGS) entry which is preliminary data.</text>
</comment>
<gene>
    <name evidence="9" type="ORF">GCM10017083_38300</name>
</gene>
<evidence type="ECO:0000256" key="5">
    <source>
        <dbReference type="ARBA" id="ARBA00022989"/>
    </source>
</evidence>
<dbReference type="GO" id="GO:0031460">
    <property type="term" value="P:glycine betaine transport"/>
    <property type="evidence" value="ECO:0007669"/>
    <property type="project" value="TreeGrafter"/>
</dbReference>
<reference evidence="9" key="2">
    <citation type="submission" date="2020-09" db="EMBL/GenBank/DDBJ databases">
        <authorList>
            <person name="Sun Q."/>
            <person name="Kim S."/>
        </authorList>
    </citation>
    <scope>NUCLEOTIDE SEQUENCE</scope>
    <source>
        <strain evidence="9">KCTC 42651</strain>
    </source>
</reference>
<comment type="subcellular location">
    <subcellularLocation>
        <location evidence="1 7">Cell membrane</location>
        <topology evidence="1 7">Multi-pass membrane protein</topology>
    </subcellularLocation>
</comment>
<organism evidence="9 10">
    <name type="scientific">Thalassobaculum fulvum</name>
    <dbReference type="NCBI Taxonomy" id="1633335"/>
    <lineage>
        <taxon>Bacteria</taxon>
        <taxon>Pseudomonadati</taxon>
        <taxon>Pseudomonadota</taxon>
        <taxon>Alphaproteobacteria</taxon>
        <taxon>Rhodospirillales</taxon>
        <taxon>Thalassobaculaceae</taxon>
        <taxon>Thalassobaculum</taxon>
    </lineage>
</organism>
<dbReference type="RefSeq" id="WP_189992609.1">
    <property type="nucleotide sequence ID" value="NZ_BMZS01000009.1"/>
</dbReference>
<feature type="transmembrane region" description="Helical" evidence="7">
    <location>
        <begin position="254"/>
        <end position="273"/>
    </location>
</feature>
<dbReference type="InterPro" id="IPR000515">
    <property type="entry name" value="MetI-like"/>
</dbReference>
<dbReference type="Pfam" id="PF00528">
    <property type="entry name" value="BPD_transp_1"/>
    <property type="match status" value="1"/>
</dbReference>
<reference evidence="9" key="1">
    <citation type="journal article" date="2014" name="Int. J. Syst. Evol. Microbiol.">
        <title>Complete genome sequence of Corynebacterium casei LMG S-19264T (=DSM 44701T), isolated from a smear-ripened cheese.</title>
        <authorList>
            <consortium name="US DOE Joint Genome Institute (JGI-PGF)"/>
            <person name="Walter F."/>
            <person name="Albersmeier A."/>
            <person name="Kalinowski J."/>
            <person name="Ruckert C."/>
        </authorList>
    </citation>
    <scope>NUCLEOTIDE SEQUENCE</scope>
    <source>
        <strain evidence="9">KCTC 42651</strain>
    </source>
</reference>
<evidence type="ECO:0000256" key="4">
    <source>
        <dbReference type="ARBA" id="ARBA00022692"/>
    </source>
</evidence>
<dbReference type="GO" id="GO:0015226">
    <property type="term" value="F:carnitine transmembrane transporter activity"/>
    <property type="evidence" value="ECO:0007669"/>
    <property type="project" value="TreeGrafter"/>
</dbReference>
<evidence type="ECO:0000256" key="3">
    <source>
        <dbReference type="ARBA" id="ARBA00022475"/>
    </source>
</evidence>
<name>A0A919CRD9_9PROT</name>
<dbReference type="SUPFAM" id="SSF161098">
    <property type="entry name" value="MetI-like"/>
    <property type="match status" value="1"/>
</dbReference>
<dbReference type="CDD" id="cd06261">
    <property type="entry name" value="TM_PBP2"/>
    <property type="match status" value="1"/>
</dbReference>
<dbReference type="GO" id="GO:0015871">
    <property type="term" value="P:choline transport"/>
    <property type="evidence" value="ECO:0007669"/>
    <property type="project" value="TreeGrafter"/>
</dbReference>
<evidence type="ECO:0000256" key="1">
    <source>
        <dbReference type="ARBA" id="ARBA00004651"/>
    </source>
</evidence>
<dbReference type="InterPro" id="IPR035906">
    <property type="entry name" value="MetI-like_sf"/>
</dbReference>